<gene>
    <name evidence="3" type="ORF">C0Q70_06904</name>
</gene>
<feature type="signal peptide" evidence="1">
    <location>
        <begin position="1"/>
        <end position="23"/>
    </location>
</feature>
<protein>
    <recommendedName>
        <fullName evidence="2">Cux N-terminal domain-containing protein</fullName>
    </recommendedName>
</protein>
<dbReference type="Pfam" id="PF25398">
    <property type="entry name" value="CUX1_N"/>
    <property type="match status" value="1"/>
</dbReference>
<name>A0A2T7PDJ4_POMCA</name>
<evidence type="ECO:0000256" key="1">
    <source>
        <dbReference type="SAM" id="SignalP"/>
    </source>
</evidence>
<dbReference type="AlphaFoldDB" id="A0A2T7PDJ4"/>
<evidence type="ECO:0000313" key="3">
    <source>
        <dbReference type="EMBL" id="PVD31492.1"/>
    </source>
</evidence>
<dbReference type="Proteomes" id="UP000245119">
    <property type="component" value="Linkage Group LG4"/>
</dbReference>
<evidence type="ECO:0000259" key="2">
    <source>
        <dbReference type="Pfam" id="PF25398"/>
    </source>
</evidence>
<feature type="domain" description="Cux N-terminal" evidence="2">
    <location>
        <begin position="28"/>
        <end position="66"/>
    </location>
</feature>
<accession>A0A2T7PDJ4</accession>
<organism evidence="3 4">
    <name type="scientific">Pomacea canaliculata</name>
    <name type="common">Golden apple snail</name>
    <dbReference type="NCBI Taxonomy" id="400727"/>
    <lineage>
        <taxon>Eukaryota</taxon>
        <taxon>Metazoa</taxon>
        <taxon>Spiralia</taxon>
        <taxon>Lophotrochozoa</taxon>
        <taxon>Mollusca</taxon>
        <taxon>Gastropoda</taxon>
        <taxon>Caenogastropoda</taxon>
        <taxon>Architaenioglossa</taxon>
        <taxon>Ampullarioidea</taxon>
        <taxon>Ampullariidae</taxon>
        <taxon>Pomacea</taxon>
    </lineage>
</organism>
<feature type="chain" id="PRO_5015495991" description="Cux N-terminal domain-containing protein" evidence="1">
    <location>
        <begin position="24"/>
        <end position="77"/>
    </location>
</feature>
<sequence length="77" mass="8691">MIILFKLSTLLVLSPPIPTSNQAVRLMMNRELDTTATDLANRQDESDVSRRKLVELSREFKKNTPEYFGLGLCPVAP</sequence>
<reference evidence="3 4" key="1">
    <citation type="submission" date="2018-04" db="EMBL/GenBank/DDBJ databases">
        <title>The genome of golden apple snail Pomacea canaliculata provides insight into stress tolerance and invasive adaptation.</title>
        <authorList>
            <person name="Liu C."/>
            <person name="Liu B."/>
            <person name="Ren Y."/>
            <person name="Zhang Y."/>
            <person name="Wang H."/>
            <person name="Li S."/>
            <person name="Jiang F."/>
            <person name="Yin L."/>
            <person name="Zhang G."/>
            <person name="Qian W."/>
            <person name="Fan W."/>
        </authorList>
    </citation>
    <scope>NUCLEOTIDE SEQUENCE [LARGE SCALE GENOMIC DNA]</scope>
    <source>
        <strain evidence="3">SZHN2017</strain>
        <tissue evidence="3">Muscle</tissue>
    </source>
</reference>
<dbReference type="EMBL" id="PZQS01000004">
    <property type="protein sequence ID" value="PVD31492.1"/>
    <property type="molecule type" value="Genomic_DNA"/>
</dbReference>
<keyword evidence="4" id="KW-1185">Reference proteome</keyword>
<proteinExistence type="predicted"/>
<evidence type="ECO:0000313" key="4">
    <source>
        <dbReference type="Proteomes" id="UP000245119"/>
    </source>
</evidence>
<dbReference type="InterPro" id="IPR057476">
    <property type="entry name" value="Cux_N"/>
</dbReference>
<comment type="caution">
    <text evidence="3">The sequence shown here is derived from an EMBL/GenBank/DDBJ whole genome shotgun (WGS) entry which is preliminary data.</text>
</comment>
<keyword evidence="1" id="KW-0732">Signal</keyword>